<gene>
    <name evidence="7" type="ORF">GCM10008171_05110</name>
</gene>
<comment type="caution">
    <text evidence="7">The sequence shown here is derived from an EMBL/GenBank/DDBJ whole genome shotgun (WGS) entry which is preliminary data.</text>
</comment>
<evidence type="ECO:0000256" key="3">
    <source>
        <dbReference type="ARBA" id="ARBA00022692"/>
    </source>
</evidence>
<dbReference type="PANTHER" id="PTHR30238">
    <property type="entry name" value="MEMBRANE BOUND PREDICTED REDOX MODULATOR"/>
    <property type="match status" value="1"/>
</dbReference>
<dbReference type="RefSeq" id="WP_271203219.1">
    <property type="nucleotide sequence ID" value="NZ_BSFK01000005.1"/>
</dbReference>
<dbReference type="EMBL" id="BSFK01000005">
    <property type="protein sequence ID" value="GLK75257.1"/>
    <property type="molecule type" value="Genomic_DNA"/>
</dbReference>
<accession>A0A9W6JDH2</accession>
<comment type="subcellular location">
    <subcellularLocation>
        <location evidence="1">Membrane</location>
        <topology evidence="1">Multi-pass membrane protein</topology>
    </subcellularLocation>
</comment>
<dbReference type="PANTHER" id="PTHR30238:SF4">
    <property type="entry name" value="SLL1022 PROTEIN"/>
    <property type="match status" value="1"/>
</dbReference>
<evidence type="ECO:0000313" key="7">
    <source>
        <dbReference type="EMBL" id="GLK75257.1"/>
    </source>
</evidence>
<evidence type="ECO:0000256" key="6">
    <source>
        <dbReference type="SAM" id="Phobius"/>
    </source>
</evidence>
<evidence type="ECO:0000313" key="8">
    <source>
        <dbReference type="Proteomes" id="UP001143364"/>
    </source>
</evidence>
<organism evidence="7 8">
    <name type="scientific">Methylopila jiangsuensis</name>
    <dbReference type="NCBI Taxonomy" id="586230"/>
    <lineage>
        <taxon>Bacteria</taxon>
        <taxon>Pseudomonadati</taxon>
        <taxon>Pseudomonadota</taxon>
        <taxon>Alphaproteobacteria</taxon>
        <taxon>Hyphomicrobiales</taxon>
        <taxon>Methylopilaceae</taxon>
        <taxon>Methylopila</taxon>
    </lineage>
</organism>
<reference evidence="7" key="2">
    <citation type="submission" date="2023-01" db="EMBL/GenBank/DDBJ databases">
        <authorList>
            <person name="Sun Q."/>
            <person name="Evtushenko L."/>
        </authorList>
    </citation>
    <scope>NUCLEOTIDE SEQUENCE</scope>
    <source>
        <strain evidence="7">VKM B-2555</strain>
    </source>
</reference>
<protein>
    <submittedName>
        <fullName evidence="7">Membrane protein</fullName>
    </submittedName>
</protein>
<reference evidence="7" key="1">
    <citation type="journal article" date="2014" name="Int. J. Syst. Evol. Microbiol.">
        <title>Complete genome sequence of Corynebacterium casei LMG S-19264T (=DSM 44701T), isolated from a smear-ripened cheese.</title>
        <authorList>
            <consortium name="US DOE Joint Genome Institute (JGI-PGF)"/>
            <person name="Walter F."/>
            <person name="Albersmeier A."/>
            <person name="Kalinowski J."/>
            <person name="Ruckert C."/>
        </authorList>
    </citation>
    <scope>NUCLEOTIDE SEQUENCE</scope>
    <source>
        <strain evidence="7">VKM B-2555</strain>
    </source>
</reference>
<feature type="transmembrane region" description="Helical" evidence="6">
    <location>
        <begin position="141"/>
        <end position="162"/>
    </location>
</feature>
<evidence type="ECO:0000256" key="2">
    <source>
        <dbReference type="ARBA" id="ARBA00007511"/>
    </source>
</evidence>
<sequence>MEFNFAFDQPTFWISLLQIIWIDLLLSGDNAVVIALACRKLPANQRKMGILLGAGAAVCLRIIFAFFVTFLLGVPFLKIAGGLLLVWIAVKLATDEHEDHADVQASDNLWGAVRTIAIADAVMSLDNVVAIAAAAKGHPELFIFGLLLTIPLIIAGSTLLSAILQKFPFLVWLGAALLGWIAGEMILGDPVVINWLHGLNAGYVLPDPEHAGGLTAVKWLHYTAAAVGAVVVLSIAYTLKRRRHRTAEGTLRDES</sequence>
<evidence type="ECO:0000256" key="4">
    <source>
        <dbReference type="ARBA" id="ARBA00022989"/>
    </source>
</evidence>
<dbReference type="NCBIfam" id="TIGR03717">
    <property type="entry name" value="R_switched_YjbE"/>
    <property type="match status" value="1"/>
</dbReference>
<comment type="similarity">
    <text evidence="2">Belongs to the TerC family.</text>
</comment>
<dbReference type="InterPro" id="IPR022301">
    <property type="entry name" value="Integral_membrane_YjbE"/>
</dbReference>
<keyword evidence="8" id="KW-1185">Reference proteome</keyword>
<dbReference type="Proteomes" id="UP001143364">
    <property type="component" value="Unassembled WGS sequence"/>
</dbReference>
<name>A0A9W6JDH2_9HYPH</name>
<dbReference type="GO" id="GO:0016020">
    <property type="term" value="C:membrane"/>
    <property type="evidence" value="ECO:0007669"/>
    <property type="project" value="UniProtKB-SubCell"/>
</dbReference>
<feature type="transmembrane region" description="Helical" evidence="6">
    <location>
        <begin position="169"/>
        <end position="187"/>
    </location>
</feature>
<dbReference type="AlphaFoldDB" id="A0A9W6JDH2"/>
<keyword evidence="4 6" id="KW-1133">Transmembrane helix</keyword>
<feature type="transmembrane region" description="Helical" evidence="6">
    <location>
        <begin position="12"/>
        <end position="38"/>
    </location>
</feature>
<feature type="transmembrane region" description="Helical" evidence="6">
    <location>
        <begin position="219"/>
        <end position="239"/>
    </location>
</feature>
<keyword evidence="3 6" id="KW-0812">Transmembrane</keyword>
<feature type="transmembrane region" description="Helical" evidence="6">
    <location>
        <begin position="50"/>
        <end position="70"/>
    </location>
</feature>
<evidence type="ECO:0000256" key="5">
    <source>
        <dbReference type="ARBA" id="ARBA00023136"/>
    </source>
</evidence>
<evidence type="ECO:0000256" key="1">
    <source>
        <dbReference type="ARBA" id="ARBA00004141"/>
    </source>
</evidence>
<proteinExistence type="inferred from homology"/>
<keyword evidence="5 6" id="KW-0472">Membrane</keyword>
<dbReference type="Pfam" id="PF03741">
    <property type="entry name" value="TerC"/>
    <property type="match status" value="1"/>
</dbReference>
<dbReference type="InterPro" id="IPR005496">
    <property type="entry name" value="Integral_membrane_TerC"/>
</dbReference>